<organism evidence="9">
    <name type="scientific">bioreactor metagenome</name>
    <dbReference type="NCBI Taxonomy" id="1076179"/>
    <lineage>
        <taxon>unclassified sequences</taxon>
        <taxon>metagenomes</taxon>
        <taxon>ecological metagenomes</taxon>
    </lineage>
</organism>
<keyword evidence="3" id="KW-1003">Cell membrane</keyword>
<evidence type="ECO:0000256" key="6">
    <source>
        <dbReference type="ARBA" id="ARBA00023136"/>
    </source>
</evidence>
<feature type="transmembrane region" description="Helical" evidence="7">
    <location>
        <begin position="30"/>
        <end position="49"/>
    </location>
</feature>
<reference evidence="9" key="1">
    <citation type="submission" date="2019-08" db="EMBL/GenBank/DDBJ databases">
        <authorList>
            <person name="Kucharzyk K."/>
            <person name="Murdoch R.W."/>
            <person name="Higgins S."/>
            <person name="Loffler F."/>
        </authorList>
    </citation>
    <scope>NUCLEOTIDE SEQUENCE</scope>
</reference>
<evidence type="ECO:0000259" key="8">
    <source>
        <dbReference type="Pfam" id="PF04239"/>
    </source>
</evidence>
<name>A0A645BXX2_9ZZZZ</name>
<evidence type="ECO:0000256" key="4">
    <source>
        <dbReference type="ARBA" id="ARBA00022692"/>
    </source>
</evidence>
<dbReference type="InterPro" id="IPR023090">
    <property type="entry name" value="UPF0702_alpha/beta_dom_sf"/>
</dbReference>
<feature type="domain" description="YetF C-terminal" evidence="8">
    <location>
        <begin position="79"/>
        <end position="209"/>
    </location>
</feature>
<evidence type="ECO:0000256" key="2">
    <source>
        <dbReference type="ARBA" id="ARBA00006448"/>
    </source>
</evidence>
<evidence type="ECO:0000256" key="3">
    <source>
        <dbReference type="ARBA" id="ARBA00022475"/>
    </source>
</evidence>
<dbReference type="Pfam" id="PF04239">
    <property type="entry name" value="DUF421"/>
    <property type="match status" value="1"/>
</dbReference>
<evidence type="ECO:0000256" key="7">
    <source>
        <dbReference type="SAM" id="Phobius"/>
    </source>
</evidence>
<feature type="transmembrane region" description="Helical" evidence="7">
    <location>
        <begin position="55"/>
        <end position="77"/>
    </location>
</feature>
<keyword evidence="5 7" id="KW-1133">Transmembrane helix</keyword>
<dbReference type="AlphaFoldDB" id="A0A645BXX2"/>
<proteinExistence type="inferred from homology"/>
<protein>
    <recommendedName>
        <fullName evidence="8">YetF C-terminal domain-containing protein</fullName>
    </recommendedName>
</protein>
<dbReference type="Gene3D" id="3.30.240.20">
    <property type="entry name" value="bsu07140 like domains"/>
    <property type="match status" value="2"/>
</dbReference>
<keyword evidence="4 7" id="KW-0812">Transmembrane</keyword>
<gene>
    <name evidence="9" type="ORF">SDC9_114888</name>
</gene>
<accession>A0A645BXX2</accession>
<dbReference type="PANTHER" id="PTHR34582:SF6">
    <property type="entry name" value="UPF0702 TRANSMEMBRANE PROTEIN YCAP"/>
    <property type="match status" value="1"/>
</dbReference>
<comment type="similarity">
    <text evidence="2">Belongs to the UPF0702 family.</text>
</comment>
<evidence type="ECO:0000256" key="1">
    <source>
        <dbReference type="ARBA" id="ARBA00004651"/>
    </source>
</evidence>
<feature type="transmembrane region" description="Helical" evidence="7">
    <location>
        <begin position="6"/>
        <end position="23"/>
    </location>
</feature>
<sequence>MLTLFIRTIILYLVIFTIMRLLGKRQLSDLQPFDLVLTIIIANLAQAPLTNTGVPLFYGLMPMICVFLLEALAAFIARKSEKAHSFLCGRPSLVINRGAIVEDELKNIRLTISDLQALLRGKGARSISEVEYAIIETDGTLSVLFKSDKRPLTPEDMNMAPKQEVYPRLLIDNGEVRRDELRRAGLDDNWLSKPLAQLGIINPSDVFVALLDDSSTLYVQPKSGKMLSVNVSAPEN</sequence>
<dbReference type="InterPro" id="IPR007353">
    <property type="entry name" value="DUF421"/>
</dbReference>
<dbReference type="EMBL" id="VSSQ01021985">
    <property type="protein sequence ID" value="MPM67963.1"/>
    <property type="molecule type" value="Genomic_DNA"/>
</dbReference>
<dbReference type="PANTHER" id="PTHR34582">
    <property type="entry name" value="UPF0702 TRANSMEMBRANE PROTEIN YCAP"/>
    <property type="match status" value="1"/>
</dbReference>
<dbReference type="GO" id="GO:0005886">
    <property type="term" value="C:plasma membrane"/>
    <property type="evidence" value="ECO:0007669"/>
    <property type="project" value="UniProtKB-SubCell"/>
</dbReference>
<evidence type="ECO:0000313" key="9">
    <source>
        <dbReference type="EMBL" id="MPM67963.1"/>
    </source>
</evidence>
<comment type="caution">
    <text evidence="9">The sequence shown here is derived from an EMBL/GenBank/DDBJ whole genome shotgun (WGS) entry which is preliminary data.</text>
</comment>
<evidence type="ECO:0000256" key="5">
    <source>
        <dbReference type="ARBA" id="ARBA00022989"/>
    </source>
</evidence>
<comment type="subcellular location">
    <subcellularLocation>
        <location evidence="1">Cell membrane</location>
        <topology evidence="1">Multi-pass membrane protein</topology>
    </subcellularLocation>
</comment>
<keyword evidence="6 7" id="KW-0472">Membrane</keyword>